<dbReference type="PANTHER" id="PTHR30126">
    <property type="entry name" value="HTH-TYPE TRANSCRIPTIONAL REGULATOR"/>
    <property type="match status" value="1"/>
</dbReference>
<dbReference type="SUPFAM" id="SSF46785">
    <property type="entry name" value="Winged helix' DNA-binding domain"/>
    <property type="match status" value="1"/>
</dbReference>
<sequence length="294" mass="33705">MNIENLKTFITLSELKNFTQTADRYYIVQSTVTNRIMELEKGLGKKLFIRNRKNVELTEEGLHFLSYAKRIVALEASAIEELSMLHTFSESLRIGTVNTVYDCYLGQPIMDYIRNHKDISLKVIIDHSGTLLRMLQDGTLDLAFTYIPLKKAGFICKPFHTDDLVLVTSPVHQEYKDGVRQSQLPDLNYLYCDFMIQDNGTFIRDLFPKNYSFPFEIDKLTHLLPYLLEGIGCTFLPRTLVQNYLDEGKLISIPLLDFEAPTIQNHIVIPENRIDSHALGLFLESVGADTEDTV</sequence>
<organism evidence="6 7">
    <name type="scientific">Marvinbryantia formatexigens DSM 14469</name>
    <dbReference type="NCBI Taxonomy" id="478749"/>
    <lineage>
        <taxon>Bacteria</taxon>
        <taxon>Bacillati</taxon>
        <taxon>Bacillota</taxon>
        <taxon>Clostridia</taxon>
        <taxon>Lachnospirales</taxon>
        <taxon>Lachnospiraceae</taxon>
        <taxon>Marvinbryantia</taxon>
    </lineage>
</organism>
<dbReference type="Pfam" id="PF00126">
    <property type="entry name" value="HTH_1"/>
    <property type="match status" value="1"/>
</dbReference>
<name>C6LBQ3_9FIRM</name>
<dbReference type="SUPFAM" id="SSF53850">
    <property type="entry name" value="Periplasmic binding protein-like II"/>
    <property type="match status" value="1"/>
</dbReference>
<dbReference type="OrthoDB" id="119203at2"/>
<dbReference type="InterPro" id="IPR005119">
    <property type="entry name" value="LysR_subst-bd"/>
</dbReference>
<dbReference type="InterPro" id="IPR000847">
    <property type="entry name" value="LysR_HTH_N"/>
</dbReference>
<keyword evidence="4" id="KW-0804">Transcription</keyword>
<reference evidence="6" key="1">
    <citation type="submission" date="2009-07" db="EMBL/GenBank/DDBJ databases">
        <authorList>
            <person name="Weinstock G."/>
            <person name="Sodergren E."/>
            <person name="Clifton S."/>
            <person name="Fulton L."/>
            <person name="Fulton B."/>
            <person name="Courtney L."/>
            <person name="Fronick C."/>
            <person name="Harrison M."/>
            <person name="Strong C."/>
            <person name="Farmer C."/>
            <person name="Delahaunty K."/>
            <person name="Markovic C."/>
            <person name="Hall O."/>
            <person name="Minx P."/>
            <person name="Tomlinson C."/>
            <person name="Mitreva M."/>
            <person name="Nelson J."/>
            <person name="Hou S."/>
            <person name="Wollam A."/>
            <person name="Pepin K.H."/>
            <person name="Johnson M."/>
            <person name="Bhonagiri V."/>
            <person name="Nash W.E."/>
            <person name="Warren W."/>
            <person name="Chinwalla A."/>
            <person name="Mardis E.R."/>
            <person name="Wilson R.K."/>
        </authorList>
    </citation>
    <scope>NUCLEOTIDE SEQUENCE [LARGE SCALE GENOMIC DNA]</scope>
    <source>
        <strain evidence="6">DSM 14469</strain>
    </source>
</reference>
<accession>C6LBQ3</accession>
<dbReference type="EMBL" id="ACCL02000004">
    <property type="protein sequence ID" value="EET61856.1"/>
    <property type="molecule type" value="Genomic_DNA"/>
</dbReference>
<dbReference type="STRING" id="168384.SAMN05660368_00591"/>
<evidence type="ECO:0000313" key="7">
    <source>
        <dbReference type="Proteomes" id="UP000005561"/>
    </source>
</evidence>
<dbReference type="eggNOG" id="COG0583">
    <property type="taxonomic scope" value="Bacteria"/>
</dbReference>
<keyword evidence="3" id="KW-0238">DNA-binding</keyword>
<evidence type="ECO:0000256" key="3">
    <source>
        <dbReference type="ARBA" id="ARBA00023125"/>
    </source>
</evidence>
<dbReference type="AlphaFoldDB" id="C6LBQ3"/>
<dbReference type="Gene3D" id="1.10.10.10">
    <property type="entry name" value="Winged helix-like DNA-binding domain superfamily/Winged helix DNA-binding domain"/>
    <property type="match status" value="1"/>
</dbReference>
<dbReference type="PANTHER" id="PTHR30126:SF40">
    <property type="entry name" value="HTH-TYPE TRANSCRIPTIONAL REGULATOR GLTR"/>
    <property type="match status" value="1"/>
</dbReference>
<dbReference type="InterPro" id="IPR036388">
    <property type="entry name" value="WH-like_DNA-bd_sf"/>
</dbReference>
<keyword evidence="7" id="KW-1185">Reference proteome</keyword>
<dbReference type="Proteomes" id="UP000005561">
    <property type="component" value="Unassembled WGS sequence"/>
</dbReference>
<dbReference type="RefSeq" id="WP_006860845.1">
    <property type="nucleotide sequence ID" value="NZ_ACCL02000004.1"/>
</dbReference>
<proteinExistence type="inferred from homology"/>
<dbReference type="CDD" id="cd05466">
    <property type="entry name" value="PBP2_LTTR_substrate"/>
    <property type="match status" value="1"/>
</dbReference>
<dbReference type="InterPro" id="IPR036390">
    <property type="entry name" value="WH_DNA-bd_sf"/>
</dbReference>
<dbReference type="GO" id="GO:0003700">
    <property type="term" value="F:DNA-binding transcription factor activity"/>
    <property type="evidence" value="ECO:0007669"/>
    <property type="project" value="InterPro"/>
</dbReference>
<gene>
    <name evidence="6" type="ORF">BRYFOR_06048</name>
</gene>
<evidence type="ECO:0000313" key="6">
    <source>
        <dbReference type="EMBL" id="EET61856.1"/>
    </source>
</evidence>
<protein>
    <submittedName>
        <fullName evidence="6">LysR substrate binding domain protein</fullName>
    </submittedName>
</protein>
<evidence type="ECO:0000256" key="4">
    <source>
        <dbReference type="ARBA" id="ARBA00023163"/>
    </source>
</evidence>
<dbReference type="GO" id="GO:0000976">
    <property type="term" value="F:transcription cis-regulatory region binding"/>
    <property type="evidence" value="ECO:0007669"/>
    <property type="project" value="TreeGrafter"/>
</dbReference>
<comment type="caution">
    <text evidence="6">The sequence shown here is derived from an EMBL/GenBank/DDBJ whole genome shotgun (WGS) entry which is preliminary data.</text>
</comment>
<keyword evidence="2" id="KW-0805">Transcription regulation</keyword>
<dbReference type="Pfam" id="PF03466">
    <property type="entry name" value="LysR_substrate"/>
    <property type="match status" value="1"/>
</dbReference>
<dbReference type="PROSITE" id="PS50931">
    <property type="entry name" value="HTH_LYSR"/>
    <property type="match status" value="1"/>
</dbReference>
<evidence type="ECO:0000256" key="2">
    <source>
        <dbReference type="ARBA" id="ARBA00023015"/>
    </source>
</evidence>
<dbReference type="Gene3D" id="3.40.190.290">
    <property type="match status" value="1"/>
</dbReference>
<feature type="domain" description="HTH lysR-type" evidence="5">
    <location>
        <begin position="1"/>
        <end position="58"/>
    </location>
</feature>
<evidence type="ECO:0000259" key="5">
    <source>
        <dbReference type="PROSITE" id="PS50931"/>
    </source>
</evidence>
<comment type="similarity">
    <text evidence="1">Belongs to the LysR transcriptional regulatory family.</text>
</comment>
<evidence type="ECO:0000256" key="1">
    <source>
        <dbReference type="ARBA" id="ARBA00009437"/>
    </source>
</evidence>